<keyword evidence="2" id="KW-0812">Transmembrane</keyword>
<name>A0A0R3KQX6_9BRAD</name>
<organism evidence="3 4">
    <name type="scientific">Bradyrhizobium jicamae</name>
    <dbReference type="NCBI Taxonomy" id="280332"/>
    <lineage>
        <taxon>Bacteria</taxon>
        <taxon>Pseudomonadati</taxon>
        <taxon>Pseudomonadota</taxon>
        <taxon>Alphaproteobacteria</taxon>
        <taxon>Hyphomicrobiales</taxon>
        <taxon>Nitrobacteraceae</taxon>
        <taxon>Bradyrhizobium</taxon>
    </lineage>
</organism>
<feature type="transmembrane region" description="Helical" evidence="2">
    <location>
        <begin position="27"/>
        <end position="48"/>
    </location>
</feature>
<evidence type="ECO:0000313" key="4">
    <source>
        <dbReference type="Proteomes" id="UP000050863"/>
    </source>
</evidence>
<proteinExistence type="predicted"/>
<evidence type="ECO:0000256" key="1">
    <source>
        <dbReference type="SAM" id="MobiDB-lite"/>
    </source>
</evidence>
<gene>
    <name evidence="3" type="ORF">CQ12_25045</name>
</gene>
<feature type="region of interest" description="Disordered" evidence="1">
    <location>
        <begin position="91"/>
        <end position="118"/>
    </location>
</feature>
<keyword evidence="4" id="KW-1185">Reference proteome</keyword>
<keyword evidence="2" id="KW-0472">Membrane</keyword>
<comment type="caution">
    <text evidence="3">The sequence shown here is derived from an EMBL/GenBank/DDBJ whole genome shotgun (WGS) entry which is preliminary data.</text>
</comment>
<dbReference type="Proteomes" id="UP000050863">
    <property type="component" value="Unassembled WGS sequence"/>
</dbReference>
<dbReference type="EMBL" id="LLXZ01000187">
    <property type="protein sequence ID" value="KRQ97898.1"/>
    <property type="molecule type" value="Genomic_DNA"/>
</dbReference>
<sequence length="129" mass="13755">MREKAFAKSTRPLESQFVYERRPSRGLLATGAIAAAVGAAVIVALVLLNMPPRSKSEPSDLAVSISTPALATPAQATSKEDSEALLQGFKQFQSTQGSEDPAASEPTGAAKAAPEKPLLEKFMQWEQRK</sequence>
<keyword evidence="2" id="KW-1133">Transmembrane helix</keyword>
<dbReference type="AlphaFoldDB" id="A0A0R3KQX6"/>
<evidence type="ECO:0000313" key="3">
    <source>
        <dbReference type="EMBL" id="KRQ97898.1"/>
    </source>
</evidence>
<protein>
    <submittedName>
        <fullName evidence="3">Uncharacterized protein</fullName>
    </submittedName>
</protein>
<evidence type="ECO:0000256" key="2">
    <source>
        <dbReference type="SAM" id="Phobius"/>
    </source>
</evidence>
<accession>A0A0R3KQX6</accession>
<reference evidence="3 4" key="1">
    <citation type="submission" date="2014-03" db="EMBL/GenBank/DDBJ databases">
        <title>Bradyrhizobium valentinum sp. nov., isolated from effective nodules of Lupinus mariae-josephae, a lupine endemic of basic-lime soils in Eastern Spain.</title>
        <authorList>
            <person name="Duran D."/>
            <person name="Rey L."/>
            <person name="Navarro A."/>
            <person name="Busquets A."/>
            <person name="Imperial J."/>
            <person name="Ruiz-Argueso T."/>
        </authorList>
    </citation>
    <scope>NUCLEOTIDE SEQUENCE [LARGE SCALE GENOMIC DNA]</scope>
    <source>
        <strain evidence="3 4">PAC68</strain>
    </source>
</reference>